<dbReference type="RefSeq" id="WP_184725528.1">
    <property type="nucleotide sequence ID" value="NZ_JACHIW010000001.1"/>
</dbReference>
<dbReference type="Proteomes" id="UP000584374">
    <property type="component" value="Unassembled WGS sequence"/>
</dbReference>
<name>A0A840PUY0_9PSEU</name>
<proteinExistence type="predicted"/>
<accession>A0A840PUY0</accession>
<evidence type="ECO:0000313" key="3">
    <source>
        <dbReference type="Proteomes" id="UP000584374"/>
    </source>
</evidence>
<evidence type="ECO:0000313" key="2">
    <source>
        <dbReference type="EMBL" id="MBB5154092.1"/>
    </source>
</evidence>
<dbReference type="AlphaFoldDB" id="A0A840PUY0"/>
<protein>
    <submittedName>
        <fullName evidence="2">Uncharacterized protein</fullName>
    </submittedName>
</protein>
<evidence type="ECO:0000256" key="1">
    <source>
        <dbReference type="SAM" id="MobiDB-lite"/>
    </source>
</evidence>
<feature type="region of interest" description="Disordered" evidence="1">
    <location>
        <begin position="22"/>
        <end position="58"/>
    </location>
</feature>
<keyword evidence="3" id="KW-1185">Reference proteome</keyword>
<sequence length="77" mass="8473">MVRHAPPSLLRRRCFFASRYDREKGDAQTVPADHVASSRDDQHKVTGPPIPTPVDIDPVATAVGHDIDEKPETDNDG</sequence>
<comment type="caution">
    <text evidence="2">The sequence shown here is derived from an EMBL/GenBank/DDBJ whole genome shotgun (WGS) entry which is preliminary data.</text>
</comment>
<gene>
    <name evidence="2" type="ORF">BJ970_001626</name>
</gene>
<reference evidence="2 3" key="1">
    <citation type="submission" date="2020-08" db="EMBL/GenBank/DDBJ databases">
        <title>Sequencing the genomes of 1000 actinobacteria strains.</title>
        <authorList>
            <person name="Klenk H.-P."/>
        </authorList>
    </citation>
    <scope>NUCLEOTIDE SEQUENCE [LARGE SCALE GENOMIC DNA]</scope>
    <source>
        <strain evidence="2 3">DSM 45584</strain>
    </source>
</reference>
<dbReference type="EMBL" id="JACHIW010000001">
    <property type="protein sequence ID" value="MBB5154092.1"/>
    <property type="molecule type" value="Genomic_DNA"/>
</dbReference>
<organism evidence="2 3">
    <name type="scientific">Saccharopolyspora phatthalungensis</name>
    <dbReference type="NCBI Taxonomy" id="664693"/>
    <lineage>
        <taxon>Bacteria</taxon>
        <taxon>Bacillati</taxon>
        <taxon>Actinomycetota</taxon>
        <taxon>Actinomycetes</taxon>
        <taxon>Pseudonocardiales</taxon>
        <taxon>Pseudonocardiaceae</taxon>
        <taxon>Saccharopolyspora</taxon>
    </lineage>
</organism>